<reference evidence="1" key="1">
    <citation type="submission" date="2023-03" db="UniProtKB">
        <authorList>
            <consortium name="EnsemblPlants"/>
        </authorList>
    </citation>
    <scope>IDENTIFICATION</scope>
</reference>
<dbReference type="EnsemblPlants" id="MELO3C025705.2.1">
    <property type="protein sequence ID" value="MELO3C025705.2.1"/>
    <property type="gene ID" value="MELO3C025705.2"/>
</dbReference>
<dbReference type="Gramene" id="MELO3C025705.2.1">
    <property type="protein sequence ID" value="MELO3C025705.2.1"/>
    <property type="gene ID" value="MELO3C025705.2"/>
</dbReference>
<sequence length="76" mass="8396">TRFRPKNPAFNPIGDPFGAHVLQHWPVSFDPHTSLHAAHQFRPSLASGPIGSAQFAPPFGLLLPVRPSYMKLKVLK</sequence>
<name>A0A9I9DY33_CUCME</name>
<dbReference type="AlphaFoldDB" id="A0A9I9DY33"/>
<evidence type="ECO:0000313" key="1">
    <source>
        <dbReference type="EnsemblPlants" id="MELO3C025705.2.1"/>
    </source>
</evidence>
<proteinExistence type="predicted"/>
<accession>A0A9I9DY33</accession>
<protein>
    <submittedName>
        <fullName evidence="1">Uncharacterized protein</fullName>
    </submittedName>
</protein>
<organism evidence="1">
    <name type="scientific">Cucumis melo</name>
    <name type="common">Muskmelon</name>
    <dbReference type="NCBI Taxonomy" id="3656"/>
    <lineage>
        <taxon>Eukaryota</taxon>
        <taxon>Viridiplantae</taxon>
        <taxon>Streptophyta</taxon>
        <taxon>Embryophyta</taxon>
        <taxon>Tracheophyta</taxon>
        <taxon>Spermatophyta</taxon>
        <taxon>Magnoliopsida</taxon>
        <taxon>eudicotyledons</taxon>
        <taxon>Gunneridae</taxon>
        <taxon>Pentapetalae</taxon>
        <taxon>rosids</taxon>
        <taxon>fabids</taxon>
        <taxon>Cucurbitales</taxon>
        <taxon>Cucurbitaceae</taxon>
        <taxon>Benincaseae</taxon>
        <taxon>Cucumis</taxon>
    </lineage>
</organism>